<name>A0AAD9CUV9_PAPLA</name>
<feature type="compositionally biased region" description="Polar residues" evidence="1">
    <location>
        <begin position="64"/>
        <end position="73"/>
    </location>
</feature>
<keyword evidence="4" id="KW-1185">Reference proteome</keyword>
<comment type="caution">
    <text evidence="3">The sequence shown here is derived from an EMBL/GenBank/DDBJ whole genome shotgun (WGS) entry which is preliminary data.</text>
</comment>
<organism evidence="3 4">
    <name type="scientific">Papiliotrema laurentii</name>
    <name type="common">Cryptococcus laurentii</name>
    <dbReference type="NCBI Taxonomy" id="5418"/>
    <lineage>
        <taxon>Eukaryota</taxon>
        <taxon>Fungi</taxon>
        <taxon>Dikarya</taxon>
        <taxon>Basidiomycota</taxon>
        <taxon>Agaricomycotina</taxon>
        <taxon>Tremellomycetes</taxon>
        <taxon>Tremellales</taxon>
        <taxon>Rhynchogastremaceae</taxon>
        <taxon>Papiliotrema</taxon>
    </lineage>
</organism>
<dbReference type="EMBL" id="JAODAN010000010">
    <property type="protein sequence ID" value="KAK1921877.1"/>
    <property type="molecule type" value="Genomic_DNA"/>
</dbReference>
<protein>
    <submittedName>
        <fullName evidence="3">Uncharacterized protein</fullName>
    </submittedName>
</protein>
<gene>
    <name evidence="3" type="ORF">DB88DRAFT_518058</name>
</gene>
<sequence length="219" mass="24145">MSSRGRHRHRSNRRSKPRRKASRASVRRKRSHDRHLEATSSVGTSLHSNGFGDIDPPPPDYETSEAQNRSVAQTALGKDEAISTGAVPVNSLAMRFVWGLILGLPLLVAMGLLLLITCSSTQLRVDFNVLKFSIWPETYQGLSQIAKEQRTNDGSSLLVDSASPGGNIRERQAEAYMTLGVWGWCAKTADAQQIVCTTPSAWFSMKDTLDGRDFAYVLP</sequence>
<keyword evidence="2" id="KW-0472">Membrane</keyword>
<feature type="compositionally biased region" description="Basic residues" evidence="1">
    <location>
        <begin position="1"/>
        <end position="33"/>
    </location>
</feature>
<accession>A0AAD9CUV9</accession>
<dbReference type="AlphaFoldDB" id="A0AAD9CUV9"/>
<evidence type="ECO:0000256" key="1">
    <source>
        <dbReference type="SAM" id="MobiDB-lite"/>
    </source>
</evidence>
<evidence type="ECO:0000256" key="2">
    <source>
        <dbReference type="SAM" id="Phobius"/>
    </source>
</evidence>
<feature type="transmembrane region" description="Helical" evidence="2">
    <location>
        <begin position="96"/>
        <end position="116"/>
    </location>
</feature>
<evidence type="ECO:0000313" key="4">
    <source>
        <dbReference type="Proteomes" id="UP001182556"/>
    </source>
</evidence>
<reference evidence="3" key="1">
    <citation type="submission" date="2023-02" db="EMBL/GenBank/DDBJ databases">
        <title>Identification and recombinant expression of a fungal hydrolase from Papiliotrema laurentii that hydrolyzes apple cutin and clears colloidal polyester polyurethane.</title>
        <authorList>
            <consortium name="DOE Joint Genome Institute"/>
            <person name="Roman V.A."/>
            <person name="Bojanowski C."/>
            <person name="Crable B.R."/>
            <person name="Wagner D.N."/>
            <person name="Hung C.S."/>
            <person name="Nadeau L.J."/>
            <person name="Schratz L."/>
            <person name="Haridas S."/>
            <person name="Pangilinan J."/>
            <person name="Lipzen A."/>
            <person name="Na H."/>
            <person name="Yan M."/>
            <person name="Ng V."/>
            <person name="Grigoriev I.V."/>
            <person name="Spatafora J.W."/>
            <person name="Barlow D."/>
            <person name="Biffinger J."/>
            <person name="Kelley-Loughnane N."/>
            <person name="Varaljay V.A."/>
            <person name="Crookes-Goodson W.J."/>
        </authorList>
    </citation>
    <scope>NUCLEOTIDE SEQUENCE</scope>
    <source>
        <strain evidence="3">5307AH</strain>
    </source>
</reference>
<keyword evidence="2" id="KW-0812">Transmembrane</keyword>
<evidence type="ECO:0000313" key="3">
    <source>
        <dbReference type="EMBL" id="KAK1921877.1"/>
    </source>
</evidence>
<keyword evidence="2" id="KW-1133">Transmembrane helix</keyword>
<dbReference type="Proteomes" id="UP001182556">
    <property type="component" value="Unassembled WGS sequence"/>
</dbReference>
<proteinExistence type="predicted"/>
<feature type="compositionally biased region" description="Polar residues" evidence="1">
    <location>
        <begin position="38"/>
        <end position="48"/>
    </location>
</feature>
<feature type="region of interest" description="Disordered" evidence="1">
    <location>
        <begin position="1"/>
        <end position="73"/>
    </location>
</feature>